<dbReference type="InterPro" id="IPR036259">
    <property type="entry name" value="MFS_trans_sf"/>
</dbReference>
<feature type="transmembrane region" description="Helical" evidence="4">
    <location>
        <begin position="368"/>
        <end position="386"/>
    </location>
</feature>
<feature type="transmembrane region" description="Helical" evidence="4">
    <location>
        <begin position="155"/>
        <end position="178"/>
    </location>
</feature>
<keyword evidence="3 4" id="KW-0472">Membrane</keyword>
<feature type="domain" description="Major facilitator superfamily (MFS) profile" evidence="5">
    <location>
        <begin position="3"/>
        <end position="391"/>
    </location>
</feature>
<feature type="transmembrane region" description="Helical" evidence="4">
    <location>
        <begin position="274"/>
        <end position="294"/>
    </location>
</feature>
<keyword evidence="1 4" id="KW-0812">Transmembrane</keyword>
<feature type="transmembrane region" description="Helical" evidence="4">
    <location>
        <begin position="199"/>
        <end position="219"/>
    </location>
</feature>
<feature type="transmembrane region" description="Helical" evidence="4">
    <location>
        <begin position="334"/>
        <end position="362"/>
    </location>
</feature>
<dbReference type="InterPro" id="IPR020846">
    <property type="entry name" value="MFS_dom"/>
</dbReference>
<reference evidence="6" key="2">
    <citation type="submission" date="2020-09" db="EMBL/GenBank/DDBJ databases">
        <authorList>
            <person name="Sun Q."/>
            <person name="Sedlacek I."/>
        </authorList>
    </citation>
    <scope>NUCLEOTIDE SEQUENCE</scope>
    <source>
        <strain evidence="6">CCM 7684</strain>
    </source>
</reference>
<comment type="caution">
    <text evidence="6">The sequence shown here is derived from an EMBL/GenBank/DDBJ whole genome shotgun (WGS) entry which is preliminary data.</text>
</comment>
<dbReference type="AlphaFoldDB" id="A0A8J2W3U5"/>
<dbReference type="Pfam" id="PF07690">
    <property type="entry name" value="MFS_1"/>
    <property type="match status" value="1"/>
</dbReference>
<dbReference type="InterPro" id="IPR052952">
    <property type="entry name" value="MFS-Transporter"/>
</dbReference>
<name>A0A8J2W3U5_9RHOB</name>
<keyword evidence="2 4" id="KW-1133">Transmembrane helix</keyword>
<evidence type="ECO:0000313" key="6">
    <source>
        <dbReference type="EMBL" id="GGE41830.1"/>
    </source>
</evidence>
<dbReference type="EMBL" id="BMCP01000002">
    <property type="protein sequence ID" value="GGE41830.1"/>
    <property type="molecule type" value="Genomic_DNA"/>
</dbReference>
<feature type="transmembrane region" description="Helical" evidence="4">
    <location>
        <begin position="300"/>
        <end position="322"/>
    </location>
</feature>
<accession>A0A8J2W3U5</accession>
<dbReference type="InterPro" id="IPR011701">
    <property type="entry name" value="MFS"/>
</dbReference>
<feature type="transmembrane region" description="Helical" evidence="4">
    <location>
        <begin position="42"/>
        <end position="63"/>
    </location>
</feature>
<evidence type="ECO:0000256" key="4">
    <source>
        <dbReference type="SAM" id="Phobius"/>
    </source>
</evidence>
<proteinExistence type="predicted"/>
<feature type="transmembrane region" description="Helical" evidence="4">
    <location>
        <begin position="239"/>
        <end position="262"/>
    </location>
</feature>
<evidence type="ECO:0000256" key="2">
    <source>
        <dbReference type="ARBA" id="ARBA00022989"/>
    </source>
</evidence>
<evidence type="ECO:0000256" key="3">
    <source>
        <dbReference type="ARBA" id="ARBA00023136"/>
    </source>
</evidence>
<sequence length="395" mass="39840">MRLAPTVATAVAVQAMASAAVLALAPIAPIVAADLDLSPHLIGYQVSLIYLFATIASLFAGAVAGKFGAGTASQFAMAAVAAGLIGLACGWAPGMALASAVIGVGYSLTNPAASEALNRVTPPSARNLVFSIKQTGVPIGGMIAAIVLPVLAVRYGWRVTVAVAAIPALVLAFGLLSVRGGWNENRNPAVSFRANVKEGLALVLGSAPLRALSLMSFLYSATQLSLVSFAVTMLVGEFGWTPVSAGFAAAAIQAAGVAGRLIWGGLADKFDAGVPVLAATGGLATLCAVAMPAIGSFPDAFAIVLLMMMSLASVGWNGVMLAEAARLSPPARAGAVAGGVLMLTFAGVVAGPALFALLYRVLESYSQAYAVFATAPLIGAVVILRAHRRIRRAAQ</sequence>
<organism evidence="6 7">
    <name type="scientific">Agaricicola taiwanensis</name>
    <dbReference type="NCBI Taxonomy" id="591372"/>
    <lineage>
        <taxon>Bacteria</taxon>
        <taxon>Pseudomonadati</taxon>
        <taxon>Pseudomonadota</taxon>
        <taxon>Alphaproteobacteria</taxon>
        <taxon>Rhodobacterales</taxon>
        <taxon>Paracoccaceae</taxon>
        <taxon>Agaricicola</taxon>
    </lineage>
</organism>
<keyword evidence="7" id="KW-1185">Reference proteome</keyword>
<protein>
    <submittedName>
        <fullName evidence="6">MFS transporter</fullName>
    </submittedName>
</protein>
<evidence type="ECO:0000313" key="7">
    <source>
        <dbReference type="Proteomes" id="UP000602745"/>
    </source>
</evidence>
<feature type="transmembrane region" description="Helical" evidence="4">
    <location>
        <begin position="75"/>
        <end position="108"/>
    </location>
</feature>
<dbReference type="PROSITE" id="PS50850">
    <property type="entry name" value="MFS"/>
    <property type="match status" value="1"/>
</dbReference>
<dbReference type="PANTHER" id="PTHR23527">
    <property type="entry name" value="BLL3282 PROTEIN"/>
    <property type="match status" value="1"/>
</dbReference>
<evidence type="ECO:0000256" key="1">
    <source>
        <dbReference type="ARBA" id="ARBA00022692"/>
    </source>
</evidence>
<evidence type="ECO:0000259" key="5">
    <source>
        <dbReference type="PROSITE" id="PS50850"/>
    </source>
</evidence>
<dbReference type="GO" id="GO:0022857">
    <property type="term" value="F:transmembrane transporter activity"/>
    <property type="evidence" value="ECO:0007669"/>
    <property type="project" value="InterPro"/>
</dbReference>
<dbReference type="PANTHER" id="PTHR23527:SF1">
    <property type="entry name" value="BLL3282 PROTEIN"/>
    <property type="match status" value="1"/>
</dbReference>
<dbReference type="SUPFAM" id="SSF103473">
    <property type="entry name" value="MFS general substrate transporter"/>
    <property type="match status" value="1"/>
</dbReference>
<dbReference type="Proteomes" id="UP000602745">
    <property type="component" value="Unassembled WGS sequence"/>
</dbReference>
<gene>
    <name evidence="6" type="ORF">GCM10007276_18940</name>
</gene>
<dbReference type="Gene3D" id="1.20.1250.20">
    <property type="entry name" value="MFS general substrate transporter like domains"/>
    <property type="match status" value="2"/>
</dbReference>
<reference evidence="6" key="1">
    <citation type="journal article" date="2014" name="Int. J. Syst. Evol. Microbiol.">
        <title>Complete genome sequence of Corynebacterium casei LMG S-19264T (=DSM 44701T), isolated from a smear-ripened cheese.</title>
        <authorList>
            <consortium name="US DOE Joint Genome Institute (JGI-PGF)"/>
            <person name="Walter F."/>
            <person name="Albersmeier A."/>
            <person name="Kalinowski J."/>
            <person name="Ruckert C."/>
        </authorList>
    </citation>
    <scope>NUCLEOTIDE SEQUENCE</scope>
    <source>
        <strain evidence="6">CCM 7684</strain>
    </source>
</reference>